<dbReference type="Proteomes" id="UP000265663">
    <property type="component" value="Unassembled WGS sequence"/>
</dbReference>
<protein>
    <submittedName>
        <fullName evidence="1">Uncharacterized protein</fullName>
    </submittedName>
</protein>
<reference evidence="1 2" key="1">
    <citation type="journal article" date="2014" name="PLoS ONE">
        <title>De novo Genome Assembly of the Fungal Plant Pathogen Pyrenophora semeniperda.</title>
        <authorList>
            <person name="Soliai M.M."/>
            <person name="Meyer S.E."/>
            <person name="Udall J.A."/>
            <person name="Elzinga D.E."/>
            <person name="Hermansen R.A."/>
            <person name="Bodily P.M."/>
            <person name="Hart A.A."/>
            <person name="Coleman C.E."/>
        </authorList>
    </citation>
    <scope>NUCLEOTIDE SEQUENCE [LARGE SCALE GENOMIC DNA]</scope>
    <source>
        <strain evidence="1 2">CCB06</strain>
        <tissue evidence="1">Mycelium</tissue>
    </source>
</reference>
<sequence length="81" mass="8903">MDLVVCQNLTKKAEYRRHLPHSLSEKTTLVAGTVPLDSKFTTLAGTRPAQKPTRLATAAAVWKINNRCQRETSSAATILQP</sequence>
<evidence type="ECO:0000313" key="2">
    <source>
        <dbReference type="Proteomes" id="UP000265663"/>
    </source>
</evidence>
<keyword evidence="2" id="KW-1185">Reference proteome</keyword>
<organism evidence="1 2">
    <name type="scientific">Pyrenophora seminiperda CCB06</name>
    <dbReference type="NCBI Taxonomy" id="1302712"/>
    <lineage>
        <taxon>Eukaryota</taxon>
        <taxon>Fungi</taxon>
        <taxon>Dikarya</taxon>
        <taxon>Ascomycota</taxon>
        <taxon>Pezizomycotina</taxon>
        <taxon>Dothideomycetes</taxon>
        <taxon>Pleosporomycetidae</taxon>
        <taxon>Pleosporales</taxon>
        <taxon>Pleosporineae</taxon>
        <taxon>Pleosporaceae</taxon>
        <taxon>Pyrenophora</taxon>
    </lineage>
</organism>
<name>A0A3M7LY38_9PLEO</name>
<proteinExistence type="predicted"/>
<gene>
    <name evidence="1" type="ORF">GMOD_00001053</name>
</gene>
<evidence type="ECO:0000313" key="1">
    <source>
        <dbReference type="EMBL" id="RMZ67168.1"/>
    </source>
</evidence>
<dbReference type="OrthoDB" id="10302646at2759"/>
<dbReference type="AlphaFoldDB" id="A0A3M7LY38"/>
<dbReference type="EMBL" id="KE747810">
    <property type="protein sequence ID" value="RMZ67168.1"/>
    <property type="molecule type" value="Genomic_DNA"/>
</dbReference>
<accession>A0A3M7LY38</accession>